<dbReference type="GO" id="GO:0008081">
    <property type="term" value="F:phosphoric diester hydrolase activity"/>
    <property type="evidence" value="ECO:0007669"/>
    <property type="project" value="InterPro"/>
</dbReference>
<evidence type="ECO:0000259" key="2">
    <source>
        <dbReference type="PROSITE" id="PS51704"/>
    </source>
</evidence>
<evidence type="ECO:0000313" key="4">
    <source>
        <dbReference type="Proteomes" id="UP000004080"/>
    </source>
</evidence>
<sequence length="295" mass="33160">MKKLLRSVTMTAAILGISSAVATGASASTNANVKAKATHKVVNVAHRGASGYAPEHTIQSYKLGDKMGGQYIELDLQMTKDGELIAMHDESVNRTTNGSGQVRNLTLKQIKELDAGSWFNEANPIYAKKSYVGAKVPTLEEIFQTMGSNKNYYIETKSPEIYPGMEKKLLKLVNKYHINKNTLLIQSFSKQSLLKVKRLDPSIKLIQLLEFTEPHKLTQEELDEYKLYAYGIGPNFETLSEKFVKRAVKNGLQVHPWTVNEISDMKRLIKWGVTGMFSNYPARVKFAIQEARQEK</sequence>
<evidence type="ECO:0000313" key="3">
    <source>
        <dbReference type="EMBL" id="EIT86215.1"/>
    </source>
</evidence>
<feature type="domain" description="GP-PDE" evidence="2">
    <location>
        <begin position="41"/>
        <end position="288"/>
    </location>
</feature>
<dbReference type="PROSITE" id="PS51704">
    <property type="entry name" value="GP_PDE"/>
    <property type="match status" value="1"/>
</dbReference>
<dbReference type="Pfam" id="PF03009">
    <property type="entry name" value="GDPD"/>
    <property type="match status" value="1"/>
</dbReference>
<dbReference type="OrthoDB" id="384721at2"/>
<dbReference type="InterPro" id="IPR017946">
    <property type="entry name" value="PLC-like_Pdiesterase_TIM-brl"/>
</dbReference>
<dbReference type="Proteomes" id="UP000004080">
    <property type="component" value="Unassembled WGS sequence"/>
</dbReference>
<comment type="caution">
    <text evidence="3">The sequence shown here is derived from an EMBL/GenBank/DDBJ whole genome shotgun (WGS) entry which is preliminary data.</text>
</comment>
<dbReference type="AlphaFoldDB" id="I8UH36"/>
<dbReference type="CDD" id="cd08601">
    <property type="entry name" value="GDPD_SaGlpQ_like"/>
    <property type="match status" value="1"/>
</dbReference>
<dbReference type="GO" id="GO:0006629">
    <property type="term" value="P:lipid metabolic process"/>
    <property type="evidence" value="ECO:0007669"/>
    <property type="project" value="InterPro"/>
</dbReference>
<dbReference type="PANTHER" id="PTHR46211:SF7">
    <property type="entry name" value="GLYCEROPHOSPHODIESTER PHOSPHODIESTERASE"/>
    <property type="match status" value="1"/>
</dbReference>
<reference evidence="3 4" key="1">
    <citation type="journal article" date="2012" name="J. Bacteriol.">
        <title>Genome of Bacillus macauensis ZFHKF-1, a Long-Chain-Forming Bacterium.</title>
        <authorList>
            <person name="Cai L."/>
            <person name="Zhang T."/>
        </authorList>
    </citation>
    <scope>NUCLEOTIDE SEQUENCE [LARGE SCALE GENOMIC DNA]</scope>
    <source>
        <strain evidence="3 4">ZFHKF-1</strain>
    </source>
</reference>
<keyword evidence="4" id="KW-1185">Reference proteome</keyword>
<dbReference type="InterPro" id="IPR030395">
    <property type="entry name" value="GP_PDE_dom"/>
</dbReference>
<dbReference type="RefSeq" id="WP_007201384.1">
    <property type="nucleotide sequence ID" value="NZ_AKKV01000022.1"/>
</dbReference>
<evidence type="ECO:0000256" key="1">
    <source>
        <dbReference type="SAM" id="SignalP"/>
    </source>
</evidence>
<dbReference type="STRING" id="1196324.A374_06436"/>
<feature type="signal peptide" evidence="1">
    <location>
        <begin position="1"/>
        <end position="22"/>
    </location>
</feature>
<dbReference type="SUPFAM" id="SSF51695">
    <property type="entry name" value="PLC-like phosphodiesterases"/>
    <property type="match status" value="1"/>
</dbReference>
<keyword evidence="1" id="KW-0732">Signal</keyword>
<feature type="chain" id="PRO_5039372099" evidence="1">
    <location>
        <begin position="23"/>
        <end position="295"/>
    </location>
</feature>
<dbReference type="Gene3D" id="3.20.20.190">
    <property type="entry name" value="Phosphatidylinositol (PI) phosphodiesterase"/>
    <property type="match status" value="1"/>
</dbReference>
<protein>
    <submittedName>
        <fullName evidence="3">Glycerophosphoryl diester phosphodiesterase</fullName>
    </submittedName>
</protein>
<accession>I8UH36</accession>
<gene>
    <name evidence="3" type="ORF">A374_06436</name>
</gene>
<proteinExistence type="predicted"/>
<name>I8UH36_9BACL</name>
<dbReference type="EMBL" id="AKKV01000022">
    <property type="protein sequence ID" value="EIT86215.1"/>
    <property type="molecule type" value="Genomic_DNA"/>
</dbReference>
<dbReference type="PATRIC" id="fig|1196324.3.peg.1312"/>
<organism evidence="3 4">
    <name type="scientific">Fictibacillus macauensis ZFHKF-1</name>
    <dbReference type="NCBI Taxonomy" id="1196324"/>
    <lineage>
        <taxon>Bacteria</taxon>
        <taxon>Bacillati</taxon>
        <taxon>Bacillota</taxon>
        <taxon>Bacilli</taxon>
        <taxon>Bacillales</taxon>
        <taxon>Fictibacillaceae</taxon>
        <taxon>Fictibacillus</taxon>
    </lineage>
</organism>
<dbReference type="PANTHER" id="PTHR46211">
    <property type="entry name" value="GLYCEROPHOSPHORYL DIESTER PHOSPHODIESTERASE"/>
    <property type="match status" value="1"/>
</dbReference>
<dbReference type="eggNOG" id="COG0584">
    <property type="taxonomic scope" value="Bacteria"/>
</dbReference>